<reference evidence="4 5" key="1">
    <citation type="submission" date="2016-09" db="EMBL/GenBank/DDBJ databases">
        <title>Complete genome sequence of Deltia acidovorans CM13 isolated from murine proximal colonic tissue.</title>
        <authorList>
            <person name="Saffarian A."/>
        </authorList>
    </citation>
    <scope>NUCLEOTIDE SEQUENCE [LARGE SCALE GENOMIC DNA]</scope>
    <source>
        <strain evidence="4 5">CM13</strain>
    </source>
</reference>
<organism evidence="4 5">
    <name type="scientific">Delftia tsuruhatensis</name>
    <dbReference type="NCBI Taxonomy" id="180282"/>
    <lineage>
        <taxon>Bacteria</taxon>
        <taxon>Pseudomonadati</taxon>
        <taxon>Pseudomonadota</taxon>
        <taxon>Betaproteobacteria</taxon>
        <taxon>Burkholderiales</taxon>
        <taxon>Comamonadaceae</taxon>
        <taxon>Delftia</taxon>
    </lineage>
</organism>
<keyword evidence="2" id="KW-0233">DNA recombination</keyword>
<keyword evidence="5" id="KW-1185">Reference proteome</keyword>
<dbReference type="InterPro" id="IPR002104">
    <property type="entry name" value="Integrase_catalytic"/>
</dbReference>
<sequence length="404" mass="46504">MSVSSVRKTPRGRYELTIRSKLLPKPVYMTFDDQAEAEQYGQQVDQLLAAGVVPAGLVQQNASAPKPTERLRFVLIAWINTGQPAATDIPVLELLVDEVGKVLIADLTYKWVEAWVRSLKLERNFAPGTIRKRVGSLSRCLDWWLRQHPDAMVGNPLRLLPKGAASYTPKDRADIEALNRAAGDQVKPKVAKEDVQRERRLLPGELERIERVLAGERRPDRERTIKLDDAPALRAMFLLIMYTGLRLREAYTLRHVQFGMATRVIRVKASKQWHGKVKYREVPMRPELFGVLEAYFQTLHVEGEHQLVFPWWNGEEDARELARVSSRLSNRFASVFAYAQCDGLTEHDLRHEATCLWFEMRNKKGDWMFREAEIHRIMGWAPGSKMVQRYACFRAEDLALRMLS</sequence>
<dbReference type="InterPro" id="IPR050090">
    <property type="entry name" value="Tyrosine_recombinase_XerCD"/>
</dbReference>
<proteinExistence type="predicted"/>
<dbReference type="PANTHER" id="PTHR30349">
    <property type="entry name" value="PHAGE INTEGRASE-RELATED"/>
    <property type="match status" value="1"/>
</dbReference>
<name>A0ABN4SKD2_9BURK</name>
<dbReference type="SUPFAM" id="SSF56349">
    <property type="entry name" value="DNA breaking-rejoining enzymes"/>
    <property type="match status" value="1"/>
</dbReference>
<protein>
    <recommendedName>
        <fullName evidence="3">Tyr recombinase domain-containing protein</fullName>
    </recommendedName>
</protein>
<dbReference type="PROSITE" id="PS51898">
    <property type="entry name" value="TYR_RECOMBINASE"/>
    <property type="match status" value="1"/>
</dbReference>
<dbReference type="InterPro" id="IPR011010">
    <property type="entry name" value="DNA_brk_join_enz"/>
</dbReference>
<evidence type="ECO:0000256" key="1">
    <source>
        <dbReference type="ARBA" id="ARBA00022908"/>
    </source>
</evidence>
<evidence type="ECO:0000256" key="2">
    <source>
        <dbReference type="ARBA" id="ARBA00023172"/>
    </source>
</evidence>
<gene>
    <name evidence="4" type="ORF">BI380_11175</name>
</gene>
<feature type="domain" description="Tyr recombinase" evidence="3">
    <location>
        <begin position="197"/>
        <end position="403"/>
    </location>
</feature>
<dbReference type="Proteomes" id="UP000095607">
    <property type="component" value="Chromosome"/>
</dbReference>
<evidence type="ECO:0000259" key="3">
    <source>
        <dbReference type="PROSITE" id="PS51898"/>
    </source>
</evidence>
<dbReference type="InterPro" id="IPR013762">
    <property type="entry name" value="Integrase-like_cat_sf"/>
</dbReference>
<evidence type="ECO:0000313" key="4">
    <source>
        <dbReference type="EMBL" id="AOV01879.1"/>
    </source>
</evidence>
<evidence type="ECO:0000313" key="5">
    <source>
        <dbReference type="Proteomes" id="UP000095607"/>
    </source>
</evidence>
<accession>A0ABN4SKD2</accession>
<dbReference type="PANTHER" id="PTHR30349:SF64">
    <property type="entry name" value="PROPHAGE INTEGRASE INTD-RELATED"/>
    <property type="match status" value="1"/>
</dbReference>
<keyword evidence="1" id="KW-0229">DNA integration</keyword>
<dbReference type="Pfam" id="PF00589">
    <property type="entry name" value="Phage_integrase"/>
    <property type="match status" value="1"/>
</dbReference>
<dbReference type="EMBL" id="CP017420">
    <property type="protein sequence ID" value="AOV01879.1"/>
    <property type="molecule type" value="Genomic_DNA"/>
</dbReference>
<dbReference type="Gene3D" id="1.10.443.10">
    <property type="entry name" value="Intergrase catalytic core"/>
    <property type="match status" value="1"/>
</dbReference>